<protein>
    <submittedName>
        <fullName evidence="1">Uncharacterized protein</fullName>
    </submittedName>
</protein>
<dbReference type="InParanoid" id="A0A2H3CWV5"/>
<organism evidence="1 2">
    <name type="scientific">Armillaria gallica</name>
    <name type="common">Bulbous honey fungus</name>
    <name type="synonym">Armillaria bulbosa</name>
    <dbReference type="NCBI Taxonomy" id="47427"/>
    <lineage>
        <taxon>Eukaryota</taxon>
        <taxon>Fungi</taxon>
        <taxon>Dikarya</taxon>
        <taxon>Basidiomycota</taxon>
        <taxon>Agaricomycotina</taxon>
        <taxon>Agaricomycetes</taxon>
        <taxon>Agaricomycetidae</taxon>
        <taxon>Agaricales</taxon>
        <taxon>Marasmiineae</taxon>
        <taxon>Physalacriaceae</taxon>
        <taxon>Armillaria</taxon>
    </lineage>
</organism>
<accession>A0A2H3CWV5</accession>
<dbReference type="Proteomes" id="UP000217790">
    <property type="component" value="Unassembled WGS sequence"/>
</dbReference>
<sequence>MSISAEVKEISTERERALKKLSIWRQMVEVKKWQWQIKTRTAVYEAEIEELREHAKQSKVVHVLTQPSEIAQAKRAQEAEYCVALYKEQLKRNHNETYRSKIESIEGYRFAVTYEQFNPGSGAPAFSCPTCRKLVKHRPVEGEKKKAVCQNIAFSKRDIILEGSDLDSMHGRVYGTDIFYIKSRSCLVSGTKKVYEMDGK</sequence>
<dbReference type="AlphaFoldDB" id="A0A2H3CWV5"/>
<name>A0A2H3CWV5_ARMGA</name>
<evidence type="ECO:0000313" key="2">
    <source>
        <dbReference type="Proteomes" id="UP000217790"/>
    </source>
</evidence>
<evidence type="ECO:0000313" key="1">
    <source>
        <dbReference type="EMBL" id="PBK83672.1"/>
    </source>
</evidence>
<reference evidence="2" key="1">
    <citation type="journal article" date="2017" name="Nat. Ecol. Evol.">
        <title>Genome expansion and lineage-specific genetic innovations in the forest pathogenic fungi Armillaria.</title>
        <authorList>
            <person name="Sipos G."/>
            <person name="Prasanna A.N."/>
            <person name="Walter M.C."/>
            <person name="O'Connor E."/>
            <person name="Balint B."/>
            <person name="Krizsan K."/>
            <person name="Kiss B."/>
            <person name="Hess J."/>
            <person name="Varga T."/>
            <person name="Slot J."/>
            <person name="Riley R."/>
            <person name="Boka B."/>
            <person name="Rigling D."/>
            <person name="Barry K."/>
            <person name="Lee J."/>
            <person name="Mihaltcheva S."/>
            <person name="LaButti K."/>
            <person name="Lipzen A."/>
            <person name="Waldron R."/>
            <person name="Moloney N.M."/>
            <person name="Sperisen C."/>
            <person name="Kredics L."/>
            <person name="Vagvoelgyi C."/>
            <person name="Patrignani A."/>
            <person name="Fitzpatrick D."/>
            <person name="Nagy I."/>
            <person name="Doyle S."/>
            <person name="Anderson J.B."/>
            <person name="Grigoriev I.V."/>
            <person name="Gueldener U."/>
            <person name="Muensterkoetter M."/>
            <person name="Nagy L.G."/>
        </authorList>
    </citation>
    <scope>NUCLEOTIDE SEQUENCE [LARGE SCALE GENOMIC DNA]</scope>
    <source>
        <strain evidence="2">Ar21-2</strain>
    </source>
</reference>
<proteinExistence type="predicted"/>
<keyword evidence="2" id="KW-1185">Reference proteome</keyword>
<gene>
    <name evidence="1" type="ORF">ARMGADRAFT_1037672</name>
</gene>
<dbReference type="EMBL" id="KZ293704">
    <property type="protein sequence ID" value="PBK83672.1"/>
    <property type="molecule type" value="Genomic_DNA"/>
</dbReference>